<dbReference type="Proteomes" id="UP001500459">
    <property type="component" value="Unassembled WGS sequence"/>
</dbReference>
<reference evidence="2" key="1">
    <citation type="journal article" date="2019" name="Int. J. Syst. Evol. Microbiol.">
        <title>The Global Catalogue of Microorganisms (GCM) 10K type strain sequencing project: providing services to taxonomists for standard genome sequencing and annotation.</title>
        <authorList>
            <consortium name="The Broad Institute Genomics Platform"/>
            <consortium name="The Broad Institute Genome Sequencing Center for Infectious Disease"/>
            <person name="Wu L."/>
            <person name="Ma J."/>
        </authorList>
    </citation>
    <scope>NUCLEOTIDE SEQUENCE [LARGE SCALE GENOMIC DNA]</scope>
    <source>
        <strain evidence="2">JCM 17106</strain>
    </source>
</reference>
<dbReference type="EMBL" id="BAABCW010000058">
    <property type="protein sequence ID" value="GAA3524282.1"/>
    <property type="molecule type" value="Genomic_DNA"/>
</dbReference>
<evidence type="ECO:0000313" key="1">
    <source>
        <dbReference type="EMBL" id="GAA3524282.1"/>
    </source>
</evidence>
<protein>
    <submittedName>
        <fullName evidence="1">Uncharacterized protein</fullName>
    </submittedName>
</protein>
<dbReference type="RefSeq" id="WP_344931078.1">
    <property type="nucleotide sequence ID" value="NZ_BAABCW010000058.1"/>
</dbReference>
<keyword evidence="2" id="KW-1185">Reference proteome</keyword>
<accession>A0ABP6UWW0</accession>
<gene>
    <name evidence="1" type="ORF">GCM10022393_43540</name>
</gene>
<proteinExistence type="predicted"/>
<sequence>MQDIFNQLENDPNSNLKEVIEDELKEAYVGICELRKKSLNNTLTIEYINEIENIFLINKDKFSELEVKNKYLIKYASCIENFWNSYSYYNKQRSRGKFDLFKSLRERDLEIKGYSDSECAKILRSMEDYWVSSNQIYTKHVIVLINKTYLR</sequence>
<name>A0ABP6UWW0_9FLAO</name>
<evidence type="ECO:0000313" key="2">
    <source>
        <dbReference type="Proteomes" id="UP001500459"/>
    </source>
</evidence>
<organism evidence="1 2">
    <name type="scientific">Aquimarina addita</name>
    <dbReference type="NCBI Taxonomy" id="870485"/>
    <lineage>
        <taxon>Bacteria</taxon>
        <taxon>Pseudomonadati</taxon>
        <taxon>Bacteroidota</taxon>
        <taxon>Flavobacteriia</taxon>
        <taxon>Flavobacteriales</taxon>
        <taxon>Flavobacteriaceae</taxon>
        <taxon>Aquimarina</taxon>
    </lineage>
</organism>
<comment type="caution">
    <text evidence="1">The sequence shown here is derived from an EMBL/GenBank/DDBJ whole genome shotgun (WGS) entry which is preliminary data.</text>
</comment>